<evidence type="ECO:0000313" key="2">
    <source>
        <dbReference type="EMBL" id="KAJ8891543.1"/>
    </source>
</evidence>
<evidence type="ECO:0000313" key="3">
    <source>
        <dbReference type="Proteomes" id="UP001159363"/>
    </source>
</evidence>
<dbReference type="Proteomes" id="UP001159363">
    <property type="component" value="Chromosome 2"/>
</dbReference>
<comment type="caution">
    <text evidence="2">The sequence shown here is derived from an EMBL/GenBank/DDBJ whole genome shotgun (WGS) entry which is preliminary data.</text>
</comment>
<gene>
    <name evidence="2" type="ORF">PR048_004071</name>
</gene>
<reference evidence="2 3" key="1">
    <citation type="submission" date="2023-02" db="EMBL/GenBank/DDBJ databases">
        <title>LHISI_Scaffold_Assembly.</title>
        <authorList>
            <person name="Stuart O.P."/>
            <person name="Cleave R."/>
            <person name="Magrath M.J.L."/>
            <person name="Mikheyev A.S."/>
        </authorList>
    </citation>
    <scope>NUCLEOTIDE SEQUENCE [LARGE SCALE GENOMIC DNA]</scope>
    <source>
        <strain evidence="2">Daus_M_001</strain>
        <tissue evidence="2">Leg muscle</tissue>
    </source>
</reference>
<protein>
    <submittedName>
        <fullName evidence="2">Uncharacterized protein</fullName>
    </submittedName>
</protein>
<keyword evidence="3" id="KW-1185">Reference proteome</keyword>
<feature type="transmembrane region" description="Helical" evidence="1">
    <location>
        <begin position="46"/>
        <end position="70"/>
    </location>
</feature>
<organism evidence="2 3">
    <name type="scientific">Dryococelus australis</name>
    <dbReference type="NCBI Taxonomy" id="614101"/>
    <lineage>
        <taxon>Eukaryota</taxon>
        <taxon>Metazoa</taxon>
        <taxon>Ecdysozoa</taxon>
        <taxon>Arthropoda</taxon>
        <taxon>Hexapoda</taxon>
        <taxon>Insecta</taxon>
        <taxon>Pterygota</taxon>
        <taxon>Neoptera</taxon>
        <taxon>Polyneoptera</taxon>
        <taxon>Phasmatodea</taxon>
        <taxon>Verophasmatodea</taxon>
        <taxon>Anareolatae</taxon>
        <taxon>Phasmatidae</taxon>
        <taxon>Eurycanthinae</taxon>
        <taxon>Dryococelus</taxon>
    </lineage>
</organism>
<sequence length="76" mass="8022">MVSVYQAEGCNTCAAVAARRCLLEGGSCPQTGLLAHFKPPSSEVSISSLVGLVGAFTATVLVLIFLLRWFGKFAFI</sequence>
<proteinExistence type="predicted"/>
<evidence type="ECO:0000256" key="1">
    <source>
        <dbReference type="SAM" id="Phobius"/>
    </source>
</evidence>
<keyword evidence="1" id="KW-0812">Transmembrane</keyword>
<keyword evidence="1" id="KW-1133">Transmembrane helix</keyword>
<dbReference type="EMBL" id="JARBHB010000002">
    <property type="protein sequence ID" value="KAJ8891543.1"/>
    <property type="molecule type" value="Genomic_DNA"/>
</dbReference>
<keyword evidence="1" id="KW-0472">Membrane</keyword>
<accession>A0ABQ9I4F9</accession>
<name>A0ABQ9I4F9_9NEOP</name>